<dbReference type="OrthoDB" id="5511990at2"/>
<evidence type="ECO:0000259" key="1">
    <source>
        <dbReference type="Pfam" id="PF01814"/>
    </source>
</evidence>
<dbReference type="Proteomes" id="UP000217343">
    <property type="component" value="Chromosome"/>
</dbReference>
<sequence length="185" mass="21288">MPARRHTQVVCFLVRAERSRMGSPFDILIDQHRELEERLERLVSGVEPEELRGLTAELLALLRLHSRLEERCLYPLMARVEGREVSRVQAEDHLTMRELMAELEELPAGHPEWQARLLTLEDLAVAHFQEEENARLPQLMIALDSLSLEDLRRDLSATREELLSRPQVFQVPGGAPLLESLSWDG</sequence>
<dbReference type="EMBL" id="CP022203">
    <property type="protein sequence ID" value="ATB51458.1"/>
    <property type="molecule type" value="Genomic_DNA"/>
</dbReference>
<dbReference type="RefSeq" id="WP_095961350.1">
    <property type="nucleotide sequence ID" value="NZ_CP022203.1"/>
</dbReference>
<evidence type="ECO:0000313" key="2">
    <source>
        <dbReference type="EMBL" id="ATB51458.1"/>
    </source>
</evidence>
<dbReference type="Gene3D" id="1.20.120.520">
    <property type="entry name" value="nmb1532 protein domain like"/>
    <property type="match status" value="1"/>
</dbReference>
<dbReference type="AlphaFoldDB" id="A0A286NWB3"/>
<dbReference type="PANTHER" id="PTHR35585">
    <property type="entry name" value="HHE DOMAIN PROTEIN (AFU_ORTHOLOGUE AFUA_4G00730)"/>
    <property type="match status" value="1"/>
</dbReference>
<protein>
    <recommendedName>
        <fullName evidence="1">Hemerythrin-like domain-containing protein</fullName>
    </recommendedName>
</protein>
<dbReference type="InterPro" id="IPR012312">
    <property type="entry name" value="Hemerythrin-like"/>
</dbReference>
<organism evidence="2 3">
    <name type="scientific">Corallococcus macrosporus DSM 14697</name>
    <dbReference type="NCBI Taxonomy" id="1189310"/>
    <lineage>
        <taxon>Bacteria</taxon>
        <taxon>Pseudomonadati</taxon>
        <taxon>Myxococcota</taxon>
        <taxon>Myxococcia</taxon>
        <taxon>Myxococcales</taxon>
        <taxon>Cystobacterineae</taxon>
        <taxon>Myxococcaceae</taxon>
        <taxon>Corallococcus</taxon>
    </lineage>
</organism>
<evidence type="ECO:0000313" key="3">
    <source>
        <dbReference type="Proteomes" id="UP000217343"/>
    </source>
</evidence>
<keyword evidence="3" id="KW-1185">Reference proteome</keyword>
<reference evidence="2 3" key="1">
    <citation type="submission" date="2017-06" db="EMBL/GenBank/DDBJ databases">
        <title>Sequencing and comparative analysis of myxobacterial genomes.</title>
        <authorList>
            <person name="Rupp O."/>
            <person name="Goesmann A."/>
            <person name="Sogaard-Andersen L."/>
        </authorList>
    </citation>
    <scope>NUCLEOTIDE SEQUENCE [LARGE SCALE GENOMIC DNA]</scope>
    <source>
        <strain evidence="2 3">DSM 14697</strain>
    </source>
</reference>
<feature type="domain" description="Hemerythrin-like" evidence="1">
    <location>
        <begin position="24"/>
        <end position="139"/>
    </location>
</feature>
<dbReference type="PANTHER" id="PTHR35585:SF1">
    <property type="entry name" value="HHE DOMAIN PROTEIN (AFU_ORTHOLOGUE AFUA_4G00730)"/>
    <property type="match status" value="1"/>
</dbReference>
<gene>
    <name evidence="2" type="ORF">MYMAC_007121</name>
</gene>
<dbReference type="KEGG" id="mmas:MYMAC_007121"/>
<name>A0A286NWB3_9BACT</name>
<accession>A0A286NWB3</accession>
<proteinExistence type="predicted"/>
<dbReference type="Pfam" id="PF01814">
    <property type="entry name" value="Hemerythrin"/>
    <property type="match status" value="1"/>
</dbReference>